<feature type="transmembrane region" description="Helical" evidence="6">
    <location>
        <begin position="79"/>
        <end position="98"/>
    </location>
</feature>
<dbReference type="InterPro" id="IPR043428">
    <property type="entry name" value="LivM-like"/>
</dbReference>
<evidence type="ECO:0000313" key="7">
    <source>
        <dbReference type="EMBL" id="MCR6545627.1"/>
    </source>
</evidence>
<keyword evidence="2" id="KW-1003">Cell membrane</keyword>
<keyword evidence="8" id="KW-1185">Reference proteome</keyword>
<feature type="transmembrane region" description="Helical" evidence="6">
    <location>
        <begin position="170"/>
        <end position="188"/>
    </location>
</feature>
<keyword evidence="5 6" id="KW-0472">Membrane</keyword>
<feature type="transmembrane region" description="Helical" evidence="6">
    <location>
        <begin position="218"/>
        <end position="236"/>
    </location>
</feature>
<comment type="subcellular location">
    <subcellularLocation>
        <location evidence="1">Cell membrane</location>
        <topology evidence="1">Multi-pass membrane protein</topology>
    </subcellularLocation>
</comment>
<proteinExistence type="predicted"/>
<reference evidence="7 8" key="1">
    <citation type="submission" date="2022-08" db="EMBL/GenBank/DDBJ databases">
        <title>Proteogenomics of the novel Dehalobacterium formicoaceticum strain EZ94 highlights a key role of methyltransferases during anaerobic dichloromethane degradation.</title>
        <authorList>
            <person name="Wasmund K."/>
        </authorList>
    </citation>
    <scope>NUCLEOTIDE SEQUENCE [LARGE SCALE GENOMIC DNA]</scope>
    <source>
        <strain evidence="7 8">EZ94</strain>
    </source>
</reference>
<dbReference type="Pfam" id="PF02653">
    <property type="entry name" value="BPD_transp_2"/>
    <property type="match status" value="1"/>
</dbReference>
<evidence type="ECO:0000256" key="2">
    <source>
        <dbReference type="ARBA" id="ARBA00022475"/>
    </source>
</evidence>
<evidence type="ECO:0000313" key="8">
    <source>
        <dbReference type="Proteomes" id="UP001524944"/>
    </source>
</evidence>
<dbReference type="RefSeq" id="WP_089612487.1">
    <property type="nucleotide sequence ID" value="NZ_CP022121.1"/>
</dbReference>
<dbReference type="Proteomes" id="UP001524944">
    <property type="component" value="Unassembled WGS sequence"/>
</dbReference>
<evidence type="ECO:0000256" key="6">
    <source>
        <dbReference type="SAM" id="Phobius"/>
    </source>
</evidence>
<accession>A0ABT1Y424</accession>
<feature type="transmembrane region" description="Helical" evidence="6">
    <location>
        <begin position="131"/>
        <end position="150"/>
    </location>
</feature>
<feature type="transmembrane region" description="Helical" evidence="6">
    <location>
        <begin position="292"/>
        <end position="311"/>
    </location>
</feature>
<organism evidence="7 8">
    <name type="scientific">Dehalobacterium formicoaceticum</name>
    <dbReference type="NCBI Taxonomy" id="51515"/>
    <lineage>
        <taxon>Bacteria</taxon>
        <taxon>Bacillati</taxon>
        <taxon>Bacillota</taxon>
        <taxon>Clostridia</taxon>
        <taxon>Eubacteriales</taxon>
        <taxon>Peptococcaceae</taxon>
        <taxon>Dehalobacterium</taxon>
    </lineage>
</organism>
<evidence type="ECO:0000256" key="4">
    <source>
        <dbReference type="ARBA" id="ARBA00022989"/>
    </source>
</evidence>
<comment type="caution">
    <text evidence="7">The sequence shown here is derived from an EMBL/GenBank/DDBJ whole genome shotgun (WGS) entry which is preliminary data.</text>
</comment>
<protein>
    <submittedName>
        <fullName evidence="7">Branched-chain amino acid ABC transporter permease</fullName>
    </submittedName>
</protein>
<feature type="transmembrane region" description="Helical" evidence="6">
    <location>
        <begin position="55"/>
        <end position="72"/>
    </location>
</feature>
<feature type="transmembrane region" description="Helical" evidence="6">
    <location>
        <begin position="104"/>
        <end position="124"/>
    </location>
</feature>
<evidence type="ECO:0000256" key="3">
    <source>
        <dbReference type="ARBA" id="ARBA00022692"/>
    </source>
</evidence>
<feature type="transmembrane region" description="Helical" evidence="6">
    <location>
        <begin position="256"/>
        <end position="280"/>
    </location>
</feature>
<sequence>MNNKKQGNSFLKRNALSLIVAVILVAVYLGLHFWIAGFEIGGTRYKLNNYYTLNLYLMGMNIILAVSLNLVCGITGQLALGHAGFMAVGAYLSAILTVKFGMPFIVAILAAGLAAAIMGFLIGLPTLRLKGDYLAIATLGMAEIIRVLLINIDYVGGASGFSPIPKLTNWTWIFVATVGTVLFAKNFINSTYGRACISIREDEIAAETMGINSTRYKTLAFCLGAFFAGVAGALYAHNFYIIQPNVFNFFKSFEYLVMVVLGGLGSITGSILAASGLTIVNVGLQKVPEVRMILYSIVLIAVMLFRPGGIMGRKELSFSSFKSKKERGKERGTSGN</sequence>
<dbReference type="InterPro" id="IPR001851">
    <property type="entry name" value="ABC_transp_permease"/>
</dbReference>
<keyword evidence="4 6" id="KW-1133">Transmembrane helix</keyword>
<gene>
    <name evidence="7" type="ORF">NVS47_08895</name>
</gene>
<dbReference type="PANTHER" id="PTHR30482:SF10">
    <property type="entry name" value="HIGH-AFFINITY BRANCHED-CHAIN AMINO ACID TRANSPORT PROTEIN BRAE"/>
    <property type="match status" value="1"/>
</dbReference>
<dbReference type="EMBL" id="JANPWE010000003">
    <property type="protein sequence ID" value="MCR6545627.1"/>
    <property type="molecule type" value="Genomic_DNA"/>
</dbReference>
<keyword evidence="3 6" id="KW-0812">Transmembrane</keyword>
<feature type="transmembrane region" description="Helical" evidence="6">
    <location>
        <begin position="15"/>
        <end position="35"/>
    </location>
</feature>
<dbReference type="CDD" id="cd06581">
    <property type="entry name" value="TM_PBP1_LivM_like"/>
    <property type="match status" value="1"/>
</dbReference>
<evidence type="ECO:0000256" key="1">
    <source>
        <dbReference type="ARBA" id="ARBA00004651"/>
    </source>
</evidence>
<dbReference type="PANTHER" id="PTHR30482">
    <property type="entry name" value="HIGH-AFFINITY BRANCHED-CHAIN AMINO ACID TRANSPORT SYSTEM PERMEASE"/>
    <property type="match status" value="1"/>
</dbReference>
<name>A0ABT1Y424_9FIRM</name>
<evidence type="ECO:0000256" key="5">
    <source>
        <dbReference type="ARBA" id="ARBA00023136"/>
    </source>
</evidence>